<dbReference type="OrthoDB" id="10267668at2759"/>
<proteinExistence type="predicted"/>
<reference evidence="1 2" key="1">
    <citation type="journal article" date="2013" name="Curr. Biol.">
        <title>The Genome of the Foraminiferan Reticulomyxa filosa.</title>
        <authorList>
            <person name="Glockner G."/>
            <person name="Hulsmann N."/>
            <person name="Schleicher M."/>
            <person name="Noegel A.A."/>
            <person name="Eichinger L."/>
            <person name="Gallinger C."/>
            <person name="Pawlowski J."/>
            <person name="Sierra R."/>
            <person name="Euteneuer U."/>
            <person name="Pillet L."/>
            <person name="Moustafa A."/>
            <person name="Platzer M."/>
            <person name="Groth M."/>
            <person name="Szafranski K."/>
            <person name="Schliwa M."/>
        </authorList>
    </citation>
    <scope>NUCLEOTIDE SEQUENCE [LARGE SCALE GENOMIC DNA]</scope>
</reference>
<keyword evidence="2" id="KW-1185">Reference proteome</keyword>
<dbReference type="AlphaFoldDB" id="X6P9C3"/>
<evidence type="ECO:0000313" key="2">
    <source>
        <dbReference type="Proteomes" id="UP000023152"/>
    </source>
</evidence>
<gene>
    <name evidence="1" type="ORF">RFI_02312</name>
</gene>
<evidence type="ECO:0000313" key="1">
    <source>
        <dbReference type="EMBL" id="ETO34776.1"/>
    </source>
</evidence>
<organism evidence="1 2">
    <name type="scientific">Reticulomyxa filosa</name>
    <dbReference type="NCBI Taxonomy" id="46433"/>
    <lineage>
        <taxon>Eukaryota</taxon>
        <taxon>Sar</taxon>
        <taxon>Rhizaria</taxon>
        <taxon>Retaria</taxon>
        <taxon>Foraminifera</taxon>
        <taxon>Monothalamids</taxon>
        <taxon>Reticulomyxidae</taxon>
        <taxon>Reticulomyxa</taxon>
    </lineage>
</organism>
<dbReference type="Proteomes" id="UP000023152">
    <property type="component" value="Unassembled WGS sequence"/>
</dbReference>
<sequence>MGCVNAPKTDSMEDLSYGKEDNWVMAGTNVLPQNSYPGVFSGYSRQERFELPQTDNQKQADCDAFYVHWRTLLNCPQQDAETVRAEIEMHASTFNNCCRVYAPNYRSATETNDSLALDIAYGDVKKAFFHFLTYWSSTRPFILAGEGQGILTGIFFFKGPINKKVHMGDPPLCPFFFVC</sequence>
<name>X6P9C3_RETFI</name>
<dbReference type="InterPro" id="IPR021440">
    <property type="entry name" value="DUF3089"/>
</dbReference>
<accession>X6P9C3</accession>
<dbReference type="Pfam" id="PF11288">
    <property type="entry name" value="DUF3089"/>
    <property type="match status" value="1"/>
</dbReference>
<comment type="caution">
    <text evidence="1">The sequence shown here is derived from an EMBL/GenBank/DDBJ whole genome shotgun (WGS) entry which is preliminary data.</text>
</comment>
<dbReference type="EMBL" id="ASPP01002289">
    <property type="protein sequence ID" value="ETO34776.1"/>
    <property type="molecule type" value="Genomic_DNA"/>
</dbReference>
<protein>
    <submittedName>
        <fullName evidence="1">Uncharacterized protein</fullName>
    </submittedName>
</protein>